<dbReference type="EMBL" id="MNLB01000011">
    <property type="protein sequence ID" value="PAC72762.1"/>
    <property type="molecule type" value="Genomic_DNA"/>
</dbReference>
<dbReference type="InterPro" id="IPR036412">
    <property type="entry name" value="HAD-like_sf"/>
</dbReference>
<dbReference type="InterPro" id="IPR006379">
    <property type="entry name" value="HAD-SF_hydro_IIB"/>
</dbReference>
<comment type="caution">
    <text evidence="1">The sequence shown here is derived from an EMBL/GenBank/DDBJ whole genome shotgun (WGS) entry which is preliminary data.</text>
</comment>
<evidence type="ECO:0000313" key="1">
    <source>
        <dbReference type="EMBL" id="PAC72762.1"/>
    </source>
</evidence>
<keyword evidence="1" id="KW-0378">Hydrolase</keyword>
<gene>
    <name evidence="1" type="ORF">BPS1E_1643</name>
</gene>
<dbReference type="PANTHER" id="PTHR10000">
    <property type="entry name" value="PHOSPHOSERINE PHOSPHATASE"/>
    <property type="match status" value="1"/>
</dbReference>
<dbReference type="Pfam" id="PF08282">
    <property type="entry name" value="Hydrolase_3"/>
    <property type="match status" value="1"/>
</dbReference>
<dbReference type="InterPro" id="IPR023214">
    <property type="entry name" value="HAD_sf"/>
</dbReference>
<proteinExistence type="predicted"/>
<dbReference type="PANTHER" id="PTHR10000:SF8">
    <property type="entry name" value="HAD SUPERFAMILY HYDROLASE-LIKE, TYPE 3"/>
    <property type="match status" value="1"/>
</dbReference>
<dbReference type="Gene3D" id="3.40.50.1000">
    <property type="entry name" value="HAD superfamily/HAD-like"/>
    <property type="match status" value="1"/>
</dbReference>
<dbReference type="Proteomes" id="UP000216789">
    <property type="component" value="Unassembled WGS sequence"/>
</dbReference>
<dbReference type="GO" id="GO:0016791">
    <property type="term" value="F:phosphatase activity"/>
    <property type="evidence" value="ECO:0007669"/>
    <property type="project" value="UniProtKB-ARBA"/>
</dbReference>
<reference evidence="1 2" key="1">
    <citation type="journal article" date="2017" name="ISME J.">
        <title>Unveiling bifidobacterial biogeography across the mammalian branch of the tree of life.</title>
        <authorList>
            <person name="Milani C."/>
            <person name="Mangifesta M."/>
            <person name="Mancabelli L."/>
            <person name="Lugli G.A."/>
            <person name="James K."/>
            <person name="Duranti S."/>
            <person name="Turroni F."/>
            <person name="Ferrario C."/>
            <person name="Ossiprandi M.C."/>
            <person name="van Sinderen D."/>
            <person name="Ventura M."/>
        </authorList>
    </citation>
    <scope>NUCLEOTIDE SEQUENCE [LARGE SCALE GENOMIC DNA]</scope>
    <source>
        <strain evidence="1 2">1E</strain>
    </source>
</reference>
<dbReference type="NCBIfam" id="TIGR01484">
    <property type="entry name" value="HAD-SF-IIB"/>
    <property type="match status" value="1"/>
</dbReference>
<dbReference type="Gene3D" id="3.30.1240.10">
    <property type="match status" value="1"/>
</dbReference>
<organism evidence="1 2">
    <name type="scientific">Bifidobacterium pseudocatenulatum</name>
    <dbReference type="NCBI Taxonomy" id="28026"/>
    <lineage>
        <taxon>Bacteria</taxon>
        <taxon>Bacillati</taxon>
        <taxon>Actinomycetota</taxon>
        <taxon>Actinomycetes</taxon>
        <taxon>Bifidobacteriales</taxon>
        <taxon>Bifidobacteriaceae</taxon>
        <taxon>Bifidobacterium</taxon>
    </lineage>
</organism>
<protein>
    <submittedName>
        <fullName evidence="1">HAD hydrolase, family IIB</fullName>
    </submittedName>
</protein>
<accession>A0A267WJG8</accession>
<dbReference type="SUPFAM" id="SSF56784">
    <property type="entry name" value="HAD-like"/>
    <property type="match status" value="1"/>
</dbReference>
<dbReference type="AlphaFoldDB" id="A0A267WJG8"/>
<dbReference type="GO" id="GO:0005829">
    <property type="term" value="C:cytosol"/>
    <property type="evidence" value="ECO:0007669"/>
    <property type="project" value="TreeGrafter"/>
</dbReference>
<evidence type="ECO:0000313" key="2">
    <source>
        <dbReference type="Proteomes" id="UP000216789"/>
    </source>
</evidence>
<name>A0A267WJG8_BIFPS</name>
<dbReference type="GO" id="GO:0000287">
    <property type="term" value="F:magnesium ion binding"/>
    <property type="evidence" value="ECO:0007669"/>
    <property type="project" value="TreeGrafter"/>
</dbReference>
<sequence>MTGLQSWAEVFFIVVLSTTYELRIDLTSLKIEKTQETTMVVADLDGTLLHDGETFEERFLTQRSIDVINRMHDNGVTFVVETARPVSTGFSFVEKLPVDAVAYLNGALIDFNPASSNYEMLTSPMLPEDGHLKKIGFSSQRACEVCKNLLNELPGMEVGIVMDDVRYTNFDVTKYWKTQTWRYTDFDDVPEGIADKLIIFPNDEQRNQVGSLVPNDFDVHISEGSLWMLMNPQANKEHALDLLAEHFETPMSNTVSFGDDLVDIAMLRKSGRGVAVANANPDVLNIADEICPSNNDDGVAQWIEDNLL</sequence>